<sequence length="388" mass="41756">MMNWWAILMVALAAPVWSRNHNQRHKHRRQDCQGTFTTTVTSYVTAGVETVQTSSELQATPAVEVVQTSQEVQTITTKAVETSTTSAVHTTTTSAIQTAATYAVQTTTADAVQTIQPTASAASTIKTPSRATWLWQSDLIKDSTKVEQFLSFAESNGIKSVYTLIDRDMGQAVFETFIEQCNASGIAVEALMGNSEWILGQGDPTLESQLTWLEQYQGNASASSQFAGIHMDVEPWGLDGWETNAETYTSALQSIVTQITALGQALGLPVAADLPYWADTITCPITGKTLDSWMLDNLDTATFMTYRNTASELLDIATAVLEAGNTAGKPVWLAVETVDAADALLISYYGKSATTLFNDLVAVNETAATYASFAGIAIHDYDGILALG</sequence>
<keyword evidence="1" id="KW-0732">Signal</keyword>
<gene>
    <name evidence="2" type="ORF">SCAR479_01586</name>
</gene>
<reference evidence="2 3" key="1">
    <citation type="submission" date="2024-02" db="EMBL/GenBank/DDBJ databases">
        <title>First draft genome assembly of two strains of Seiridium cardinale.</title>
        <authorList>
            <person name="Emiliani G."/>
            <person name="Scali E."/>
        </authorList>
    </citation>
    <scope>NUCLEOTIDE SEQUENCE [LARGE SCALE GENOMIC DNA]</scope>
    <source>
        <strain evidence="2 3">BM-138-000479</strain>
    </source>
</reference>
<dbReference type="Proteomes" id="UP001465668">
    <property type="component" value="Unassembled WGS sequence"/>
</dbReference>
<evidence type="ECO:0000256" key="1">
    <source>
        <dbReference type="SAM" id="SignalP"/>
    </source>
</evidence>
<protein>
    <submittedName>
        <fullName evidence="2">Uncharacterized protein</fullName>
    </submittedName>
</protein>
<comment type="caution">
    <text evidence="2">The sequence shown here is derived from an EMBL/GenBank/DDBJ whole genome shotgun (WGS) entry which is preliminary data.</text>
</comment>
<dbReference type="EMBL" id="JARVKM010000003">
    <property type="protein sequence ID" value="KAK9781715.1"/>
    <property type="molecule type" value="Genomic_DNA"/>
</dbReference>
<evidence type="ECO:0000313" key="2">
    <source>
        <dbReference type="EMBL" id="KAK9781715.1"/>
    </source>
</evidence>
<proteinExistence type="predicted"/>
<organism evidence="2 3">
    <name type="scientific">Seiridium cardinale</name>
    <dbReference type="NCBI Taxonomy" id="138064"/>
    <lineage>
        <taxon>Eukaryota</taxon>
        <taxon>Fungi</taxon>
        <taxon>Dikarya</taxon>
        <taxon>Ascomycota</taxon>
        <taxon>Pezizomycotina</taxon>
        <taxon>Sordariomycetes</taxon>
        <taxon>Xylariomycetidae</taxon>
        <taxon>Amphisphaeriales</taxon>
        <taxon>Sporocadaceae</taxon>
        <taxon>Seiridium</taxon>
    </lineage>
</organism>
<keyword evidence="3" id="KW-1185">Reference proteome</keyword>
<evidence type="ECO:0000313" key="3">
    <source>
        <dbReference type="Proteomes" id="UP001465668"/>
    </source>
</evidence>
<name>A0ABR2Y6E5_9PEZI</name>
<feature type="chain" id="PRO_5046773673" evidence="1">
    <location>
        <begin position="19"/>
        <end position="388"/>
    </location>
</feature>
<accession>A0ABR2Y6E5</accession>
<feature type="signal peptide" evidence="1">
    <location>
        <begin position="1"/>
        <end position="18"/>
    </location>
</feature>